<reference evidence="1" key="1">
    <citation type="journal article" date="2020" name="Stud. Mycol.">
        <title>101 Dothideomycetes genomes: a test case for predicting lifestyles and emergence of pathogens.</title>
        <authorList>
            <person name="Haridas S."/>
            <person name="Albert R."/>
            <person name="Binder M."/>
            <person name="Bloem J."/>
            <person name="Labutti K."/>
            <person name="Salamov A."/>
            <person name="Andreopoulos B."/>
            <person name="Baker S."/>
            <person name="Barry K."/>
            <person name="Bills G."/>
            <person name="Bluhm B."/>
            <person name="Cannon C."/>
            <person name="Castanera R."/>
            <person name="Culley D."/>
            <person name="Daum C."/>
            <person name="Ezra D."/>
            <person name="Gonzalez J."/>
            <person name="Henrissat B."/>
            <person name="Kuo A."/>
            <person name="Liang C."/>
            <person name="Lipzen A."/>
            <person name="Lutzoni F."/>
            <person name="Magnuson J."/>
            <person name="Mondo S."/>
            <person name="Nolan M."/>
            <person name="Ohm R."/>
            <person name="Pangilinan J."/>
            <person name="Park H.-J."/>
            <person name="Ramirez L."/>
            <person name="Alfaro M."/>
            <person name="Sun H."/>
            <person name="Tritt A."/>
            <person name="Yoshinaga Y."/>
            <person name="Zwiers L.-H."/>
            <person name="Turgeon B."/>
            <person name="Goodwin S."/>
            <person name="Spatafora J."/>
            <person name="Crous P."/>
            <person name="Grigoriev I."/>
        </authorList>
    </citation>
    <scope>NUCLEOTIDE SEQUENCE</scope>
    <source>
        <strain evidence="1">CBS 115976</strain>
    </source>
</reference>
<name>A0A6A6UGH3_9PEZI</name>
<evidence type="ECO:0000313" key="1">
    <source>
        <dbReference type="EMBL" id="KAF2671379.1"/>
    </source>
</evidence>
<dbReference type="EMBL" id="MU004233">
    <property type="protein sequence ID" value="KAF2671379.1"/>
    <property type="molecule type" value="Genomic_DNA"/>
</dbReference>
<keyword evidence="2" id="KW-1185">Reference proteome</keyword>
<organism evidence="1 2">
    <name type="scientific">Microthyrium microscopicum</name>
    <dbReference type="NCBI Taxonomy" id="703497"/>
    <lineage>
        <taxon>Eukaryota</taxon>
        <taxon>Fungi</taxon>
        <taxon>Dikarya</taxon>
        <taxon>Ascomycota</taxon>
        <taxon>Pezizomycotina</taxon>
        <taxon>Dothideomycetes</taxon>
        <taxon>Dothideomycetes incertae sedis</taxon>
        <taxon>Microthyriales</taxon>
        <taxon>Microthyriaceae</taxon>
        <taxon>Microthyrium</taxon>
    </lineage>
</organism>
<dbReference type="AlphaFoldDB" id="A0A6A6UGH3"/>
<proteinExistence type="predicted"/>
<dbReference type="Proteomes" id="UP000799302">
    <property type="component" value="Unassembled WGS sequence"/>
</dbReference>
<evidence type="ECO:0000313" key="2">
    <source>
        <dbReference type="Proteomes" id="UP000799302"/>
    </source>
</evidence>
<protein>
    <submittedName>
        <fullName evidence="1">Uncharacterized protein</fullName>
    </submittedName>
</protein>
<accession>A0A6A6UGH3</accession>
<gene>
    <name evidence="1" type="ORF">BT63DRAFT_215640</name>
</gene>
<sequence>MHSLSSARVFLLFCFCATYLCVFCTKVLQMSDRGILLPLDLLLSWSARLVCVSTSTSSNHIAKLQCICPHTVCQNNCAILGVSLSYSGPWCGISLLAVTISVVYGRADFVDAEIVLGKLSKEQSFNTLVSSLL</sequence>